<dbReference type="SUPFAM" id="SSF51658">
    <property type="entry name" value="Xylose isomerase-like"/>
    <property type="match status" value="1"/>
</dbReference>
<dbReference type="OMA" id="MKLSCQE"/>
<keyword evidence="1" id="KW-0119">Carbohydrate metabolism</keyword>
<dbReference type="PANTHER" id="PTHR12110">
    <property type="entry name" value="HYDROXYPYRUVATE ISOMERASE"/>
    <property type="match status" value="1"/>
</dbReference>
<accession>A0A1E2SL21</accession>
<organism evidence="3 4">
    <name type="scientific">Leifsonia xyli subsp. xyli</name>
    <dbReference type="NCBI Taxonomy" id="59736"/>
    <lineage>
        <taxon>Bacteria</taxon>
        <taxon>Bacillati</taxon>
        <taxon>Actinomycetota</taxon>
        <taxon>Actinomycetes</taxon>
        <taxon>Micrococcales</taxon>
        <taxon>Microbacteriaceae</taxon>
        <taxon>Leifsonia</taxon>
    </lineage>
</organism>
<name>A0A1E2SL21_LEIXY</name>
<dbReference type="InterPro" id="IPR050312">
    <property type="entry name" value="IolE/XylAMocC-like"/>
</dbReference>
<sequence>MTNPITIQEQQLPGETLERKFETALAWGFDGIELRSRGDLHFAGRLPELRRARAAGVLMPTACVEMPHFIGAFDRELREDAITQLTSQLSVMAEIGGVGVMTPGSYGMFSRRLPPFEPPRSPEEDHDILVDALGRLGQHAQTEGVELFLEPLNRYEDYLVNTLAQAATLLDEVASPAMRIVADTYHMNIEEGDPAAALLAVAPHIGHLQASDSNRLEPGAGHVDWALFGATVAALGYERSIAIESRLSGPADRVLPTVPPLLRRSL</sequence>
<dbReference type="AlphaFoldDB" id="A0A1E2SL21"/>
<dbReference type="OrthoDB" id="9801426at2"/>
<dbReference type="RefSeq" id="WP_011185607.1">
    <property type="nucleotide sequence ID" value="NZ_LNZG01000011.1"/>
</dbReference>
<dbReference type="EMBL" id="LNZG01000011">
    <property type="protein sequence ID" value="ODA90556.1"/>
    <property type="molecule type" value="Genomic_DNA"/>
</dbReference>
<dbReference type="Pfam" id="PF01261">
    <property type="entry name" value="AP_endonuc_2"/>
    <property type="match status" value="1"/>
</dbReference>
<dbReference type="Gene3D" id="3.20.20.150">
    <property type="entry name" value="Divalent-metal-dependent TIM barrel enzymes"/>
    <property type="match status" value="1"/>
</dbReference>
<reference evidence="3 4" key="1">
    <citation type="submission" date="2015-11" db="EMBL/GenBank/DDBJ databases">
        <authorList>
            <person name="Zhang Y."/>
            <person name="Guo Z."/>
        </authorList>
    </citation>
    <scope>NUCLEOTIDE SEQUENCE [LARGE SCALE GENOMIC DNA]</scope>
    <source>
        <strain evidence="4">gdw1</strain>
    </source>
</reference>
<dbReference type="InterPro" id="IPR013022">
    <property type="entry name" value="Xyl_isomerase-like_TIM-brl"/>
</dbReference>
<evidence type="ECO:0000259" key="2">
    <source>
        <dbReference type="Pfam" id="PF01261"/>
    </source>
</evidence>
<feature type="domain" description="Xylose isomerase-like TIM barrel" evidence="2">
    <location>
        <begin position="21"/>
        <end position="247"/>
    </location>
</feature>
<dbReference type="GO" id="GO:0016853">
    <property type="term" value="F:isomerase activity"/>
    <property type="evidence" value="ECO:0007669"/>
    <property type="project" value="UniProtKB-KW"/>
</dbReference>
<protein>
    <submittedName>
        <fullName evidence="3">Xylose isomerase</fullName>
    </submittedName>
</protein>
<evidence type="ECO:0000313" key="4">
    <source>
        <dbReference type="Proteomes" id="UP000094426"/>
    </source>
</evidence>
<keyword evidence="3" id="KW-0413">Isomerase</keyword>
<evidence type="ECO:0000313" key="3">
    <source>
        <dbReference type="EMBL" id="ODA90556.1"/>
    </source>
</evidence>
<proteinExistence type="predicted"/>
<dbReference type="InterPro" id="IPR036237">
    <property type="entry name" value="Xyl_isomerase-like_sf"/>
</dbReference>
<dbReference type="Proteomes" id="UP000094426">
    <property type="component" value="Unassembled WGS sequence"/>
</dbReference>
<gene>
    <name evidence="3" type="ORF">ATY41_09980</name>
</gene>
<evidence type="ECO:0000256" key="1">
    <source>
        <dbReference type="ARBA" id="ARBA00023277"/>
    </source>
</evidence>
<comment type="caution">
    <text evidence="3">The sequence shown here is derived from an EMBL/GenBank/DDBJ whole genome shotgun (WGS) entry which is preliminary data.</text>
</comment>